<protein>
    <submittedName>
        <fullName evidence="1">Uncharacterized protein</fullName>
    </submittedName>
</protein>
<dbReference type="AlphaFoldDB" id="A0A0A9GBU3"/>
<sequence>MLPSETTQSSYSKASPSQVKTMAFAGCTSESETLGSFEFKSIIFPSFRYSITPPFSLLNATQSPNSTYGM</sequence>
<dbReference type="EMBL" id="GBRH01177880">
    <property type="protein sequence ID" value="JAE20016.1"/>
    <property type="molecule type" value="Transcribed_RNA"/>
</dbReference>
<proteinExistence type="predicted"/>
<evidence type="ECO:0000313" key="1">
    <source>
        <dbReference type="EMBL" id="JAE20016.1"/>
    </source>
</evidence>
<reference evidence="1" key="2">
    <citation type="journal article" date="2015" name="Data Brief">
        <title>Shoot transcriptome of the giant reed, Arundo donax.</title>
        <authorList>
            <person name="Barrero R.A."/>
            <person name="Guerrero F.D."/>
            <person name="Moolhuijzen P."/>
            <person name="Goolsby J.A."/>
            <person name="Tidwell J."/>
            <person name="Bellgard S.E."/>
            <person name="Bellgard M.I."/>
        </authorList>
    </citation>
    <scope>NUCLEOTIDE SEQUENCE</scope>
    <source>
        <tissue evidence="1">Shoot tissue taken approximately 20 cm above the soil surface</tissue>
    </source>
</reference>
<name>A0A0A9GBU3_ARUDO</name>
<accession>A0A0A9GBU3</accession>
<reference evidence="1" key="1">
    <citation type="submission" date="2014-09" db="EMBL/GenBank/DDBJ databases">
        <authorList>
            <person name="Magalhaes I.L.F."/>
            <person name="Oliveira U."/>
            <person name="Santos F.R."/>
            <person name="Vidigal T.H.D.A."/>
            <person name="Brescovit A.D."/>
            <person name="Santos A.J."/>
        </authorList>
    </citation>
    <scope>NUCLEOTIDE SEQUENCE</scope>
    <source>
        <tissue evidence="1">Shoot tissue taken approximately 20 cm above the soil surface</tissue>
    </source>
</reference>
<organism evidence="1">
    <name type="scientific">Arundo donax</name>
    <name type="common">Giant reed</name>
    <name type="synonym">Donax arundinaceus</name>
    <dbReference type="NCBI Taxonomy" id="35708"/>
    <lineage>
        <taxon>Eukaryota</taxon>
        <taxon>Viridiplantae</taxon>
        <taxon>Streptophyta</taxon>
        <taxon>Embryophyta</taxon>
        <taxon>Tracheophyta</taxon>
        <taxon>Spermatophyta</taxon>
        <taxon>Magnoliopsida</taxon>
        <taxon>Liliopsida</taxon>
        <taxon>Poales</taxon>
        <taxon>Poaceae</taxon>
        <taxon>PACMAD clade</taxon>
        <taxon>Arundinoideae</taxon>
        <taxon>Arundineae</taxon>
        <taxon>Arundo</taxon>
    </lineage>
</organism>